<dbReference type="SUPFAM" id="SSF53335">
    <property type="entry name" value="S-adenosyl-L-methionine-dependent methyltransferases"/>
    <property type="match status" value="1"/>
</dbReference>
<feature type="domain" description="O-methyltransferase C-terminal" evidence="4">
    <location>
        <begin position="91"/>
        <end position="148"/>
    </location>
</feature>
<dbReference type="EMBL" id="JABWDY010027416">
    <property type="protein sequence ID" value="KAF5187910.1"/>
    <property type="molecule type" value="Genomic_DNA"/>
</dbReference>
<evidence type="ECO:0000256" key="1">
    <source>
        <dbReference type="ARBA" id="ARBA00022603"/>
    </source>
</evidence>
<proteinExistence type="predicted"/>
<protein>
    <submittedName>
        <fullName evidence="5">Acetylserotonin o-methyltransferase</fullName>
    </submittedName>
</protein>
<evidence type="ECO:0000313" key="6">
    <source>
        <dbReference type="Proteomes" id="UP000554482"/>
    </source>
</evidence>
<gene>
    <name evidence="5" type="ORF">FRX31_022502</name>
</gene>
<evidence type="ECO:0000259" key="4">
    <source>
        <dbReference type="Pfam" id="PF00891"/>
    </source>
</evidence>
<sequence length="167" mass="18160">MVAPWHYLSGRVRNGPPAFEAAHGENVWKYASKHPELSELISGAMACDARVSVPAIVNGCAGFFDGINIIVDVGGAKGTALGVLVKAFPWIKDKGMVIIVEAVIREDEDSKFKYVGLMLDMIMLAHTNNGKERTEEEWGSILTKAGFSRFTVKPIHAVQSVIIAYPC</sequence>
<organism evidence="5 6">
    <name type="scientific">Thalictrum thalictroides</name>
    <name type="common">Rue-anemone</name>
    <name type="synonym">Anemone thalictroides</name>
    <dbReference type="NCBI Taxonomy" id="46969"/>
    <lineage>
        <taxon>Eukaryota</taxon>
        <taxon>Viridiplantae</taxon>
        <taxon>Streptophyta</taxon>
        <taxon>Embryophyta</taxon>
        <taxon>Tracheophyta</taxon>
        <taxon>Spermatophyta</taxon>
        <taxon>Magnoliopsida</taxon>
        <taxon>Ranunculales</taxon>
        <taxon>Ranunculaceae</taxon>
        <taxon>Thalictroideae</taxon>
        <taxon>Thalictrum</taxon>
    </lineage>
</organism>
<keyword evidence="3" id="KW-0949">S-adenosyl-L-methionine</keyword>
<evidence type="ECO:0000313" key="5">
    <source>
        <dbReference type="EMBL" id="KAF5187910.1"/>
    </source>
</evidence>
<evidence type="ECO:0000256" key="3">
    <source>
        <dbReference type="ARBA" id="ARBA00022691"/>
    </source>
</evidence>
<accession>A0A7J6VUQ7</accession>
<dbReference type="InterPro" id="IPR001077">
    <property type="entry name" value="COMT_C"/>
</dbReference>
<dbReference type="PANTHER" id="PTHR11746">
    <property type="entry name" value="O-METHYLTRANSFERASE"/>
    <property type="match status" value="1"/>
</dbReference>
<keyword evidence="2 5" id="KW-0808">Transferase</keyword>
<dbReference type="GO" id="GO:0032259">
    <property type="term" value="P:methylation"/>
    <property type="evidence" value="ECO:0007669"/>
    <property type="project" value="UniProtKB-KW"/>
</dbReference>
<dbReference type="Proteomes" id="UP000554482">
    <property type="component" value="Unassembled WGS sequence"/>
</dbReference>
<name>A0A7J6VUQ7_THATH</name>
<dbReference type="Gene3D" id="3.40.50.150">
    <property type="entry name" value="Vaccinia Virus protein VP39"/>
    <property type="match status" value="2"/>
</dbReference>
<dbReference type="Pfam" id="PF00891">
    <property type="entry name" value="Methyltransf_2"/>
    <property type="match status" value="1"/>
</dbReference>
<dbReference type="AlphaFoldDB" id="A0A7J6VUQ7"/>
<dbReference type="InterPro" id="IPR016461">
    <property type="entry name" value="COMT-like"/>
</dbReference>
<dbReference type="OrthoDB" id="1606438at2759"/>
<dbReference type="GO" id="GO:0008171">
    <property type="term" value="F:O-methyltransferase activity"/>
    <property type="evidence" value="ECO:0007669"/>
    <property type="project" value="InterPro"/>
</dbReference>
<dbReference type="PROSITE" id="PS51683">
    <property type="entry name" value="SAM_OMT_II"/>
    <property type="match status" value="1"/>
</dbReference>
<dbReference type="InterPro" id="IPR029063">
    <property type="entry name" value="SAM-dependent_MTases_sf"/>
</dbReference>
<comment type="caution">
    <text evidence="5">The sequence shown here is derived from an EMBL/GenBank/DDBJ whole genome shotgun (WGS) entry which is preliminary data.</text>
</comment>
<keyword evidence="1 5" id="KW-0489">Methyltransferase</keyword>
<reference evidence="5 6" key="1">
    <citation type="submission" date="2020-06" db="EMBL/GenBank/DDBJ databases">
        <title>Transcriptomic and genomic resources for Thalictrum thalictroides and T. hernandezii: Facilitating candidate gene discovery in an emerging model plant lineage.</title>
        <authorList>
            <person name="Arias T."/>
            <person name="Riano-Pachon D.M."/>
            <person name="Di Stilio V.S."/>
        </authorList>
    </citation>
    <scope>NUCLEOTIDE SEQUENCE [LARGE SCALE GENOMIC DNA]</scope>
    <source>
        <strain evidence="6">cv. WT478/WT964</strain>
        <tissue evidence="5">Leaves</tissue>
    </source>
</reference>
<keyword evidence="6" id="KW-1185">Reference proteome</keyword>
<evidence type="ECO:0000256" key="2">
    <source>
        <dbReference type="ARBA" id="ARBA00022679"/>
    </source>
</evidence>